<dbReference type="AlphaFoldDB" id="A0A931I024"/>
<dbReference type="GO" id="GO:0005886">
    <property type="term" value="C:plasma membrane"/>
    <property type="evidence" value="ECO:0007669"/>
    <property type="project" value="InterPro"/>
</dbReference>
<evidence type="ECO:0000256" key="1">
    <source>
        <dbReference type="ARBA" id="ARBA00022729"/>
    </source>
</evidence>
<dbReference type="RefSeq" id="WP_197309875.1">
    <property type="nucleotide sequence ID" value="NZ_JADZLT010000040.1"/>
</dbReference>
<evidence type="ECO:0000259" key="2">
    <source>
        <dbReference type="Pfam" id="PF02608"/>
    </source>
</evidence>
<comment type="caution">
    <text evidence="3">The sequence shown here is derived from an EMBL/GenBank/DDBJ whole genome shotgun (WGS) entry which is preliminary data.</text>
</comment>
<dbReference type="CDD" id="cd19963">
    <property type="entry name" value="PBP1_BMP-like"/>
    <property type="match status" value="1"/>
</dbReference>
<protein>
    <submittedName>
        <fullName evidence="3">BMP family ABC transporter substrate-binding protein</fullName>
    </submittedName>
</protein>
<organism evidence="3 4">
    <name type="scientific">Methylobrevis albus</name>
    <dbReference type="NCBI Taxonomy" id="2793297"/>
    <lineage>
        <taxon>Bacteria</taxon>
        <taxon>Pseudomonadati</taxon>
        <taxon>Pseudomonadota</taxon>
        <taxon>Alphaproteobacteria</taxon>
        <taxon>Hyphomicrobiales</taxon>
        <taxon>Pleomorphomonadaceae</taxon>
        <taxon>Methylobrevis</taxon>
    </lineage>
</organism>
<keyword evidence="4" id="KW-1185">Reference proteome</keyword>
<dbReference type="PROSITE" id="PS51318">
    <property type="entry name" value="TAT"/>
    <property type="match status" value="1"/>
</dbReference>
<dbReference type="PANTHER" id="PTHR43208:SF1">
    <property type="entry name" value="ABC TRANSPORTER SUBSTRATE-BINDING PROTEIN"/>
    <property type="match status" value="1"/>
</dbReference>
<reference evidence="3" key="1">
    <citation type="submission" date="2020-12" db="EMBL/GenBank/DDBJ databases">
        <title>Methylobrevis albus sp. nov., isolated from fresh water lack sediment.</title>
        <authorList>
            <person name="Zou Q."/>
        </authorList>
    </citation>
    <scope>NUCLEOTIDE SEQUENCE</scope>
    <source>
        <strain evidence="3">L22</strain>
    </source>
</reference>
<proteinExistence type="predicted"/>
<name>A0A931I024_9HYPH</name>
<evidence type="ECO:0000313" key="4">
    <source>
        <dbReference type="Proteomes" id="UP000631694"/>
    </source>
</evidence>
<sequence>MFTRKFDRRTILKGAGIGALGLSTGLSSILPARAAGLTIGILYVGPRDDFGWNQAHAVAAAALKQVPDVTVIEEENVPETISVAQSMESMINLDGASLIFATSFGYYKPFVLDMAAKFPDVKFRHAAPLWTEGDPANAGSYFGYLDQAHYVDGIAAGLSTTTNKLGFVAAKPIGTVLRNINSFAIGVKKVNPAATVQVIFTGEWSMPVREAEAANALIDAGCDVLTCHVDGPKVVIETAEGRGVKTCGHNASQAPLAPKGFITGAEYKWETIYKDYAAKVAAGEDLPNFIGGGFDKDFVQSTPYGAGASPEAIAAADAAREEVKAGKPIFVGPVKKQDGTDLVAAGASLDNYDPALDQTDYLIEGVVGSIT</sequence>
<dbReference type="InterPro" id="IPR003760">
    <property type="entry name" value="PnrA-like"/>
</dbReference>
<dbReference type="Pfam" id="PF02608">
    <property type="entry name" value="Bmp"/>
    <property type="match status" value="1"/>
</dbReference>
<accession>A0A931I024</accession>
<feature type="domain" description="ABC transporter substrate-binding protein PnrA-like" evidence="2">
    <location>
        <begin position="38"/>
        <end position="287"/>
    </location>
</feature>
<dbReference type="InterPro" id="IPR052910">
    <property type="entry name" value="ABC-Purine-Binding"/>
</dbReference>
<dbReference type="EMBL" id="JADZLT010000040">
    <property type="protein sequence ID" value="MBH0236776.1"/>
    <property type="molecule type" value="Genomic_DNA"/>
</dbReference>
<dbReference type="Proteomes" id="UP000631694">
    <property type="component" value="Unassembled WGS sequence"/>
</dbReference>
<keyword evidence="1" id="KW-0732">Signal</keyword>
<dbReference type="InterPro" id="IPR006311">
    <property type="entry name" value="TAT_signal"/>
</dbReference>
<evidence type="ECO:0000313" key="3">
    <source>
        <dbReference type="EMBL" id="MBH0236776.1"/>
    </source>
</evidence>
<gene>
    <name evidence="3" type="ORF">I5731_02985</name>
</gene>
<dbReference type="Gene3D" id="3.40.50.2300">
    <property type="match status" value="2"/>
</dbReference>
<dbReference type="PANTHER" id="PTHR43208">
    <property type="entry name" value="ABC TRANSPORTER SUBSTRATE-BINDING PROTEIN"/>
    <property type="match status" value="1"/>
</dbReference>